<organism evidence="1 2">
    <name type="scientific">Lupinus albus</name>
    <name type="common">White lupine</name>
    <name type="synonym">Lupinus termis</name>
    <dbReference type="NCBI Taxonomy" id="3870"/>
    <lineage>
        <taxon>Eukaryota</taxon>
        <taxon>Viridiplantae</taxon>
        <taxon>Streptophyta</taxon>
        <taxon>Embryophyta</taxon>
        <taxon>Tracheophyta</taxon>
        <taxon>Spermatophyta</taxon>
        <taxon>Magnoliopsida</taxon>
        <taxon>eudicotyledons</taxon>
        <taxon>Gunneridae</taxon>
        <taxon>Pentapetalae</taxon>
        <taxon>rosids</taxon>
        <taxon>fabids</taxon>
        <taxon>Fabales</taxon>
        <taxon>Fabaceae</taxon>
        <taxon>Papilionoideae</taxon>
        <taxon>50 kb inversion clade</taxon>
        <taxon>genistoids sensu lato</taxon>
        <taxon>core genistoids</taxon>
        <taxon>Genisteae</taxon>
        <taxon>Lupinus</taxon>
    </lineage>
</organism>
<accession>A0A6A4N3R2</accession>
<keyword evidence="2" id="KW-1185">Reference proteome</keyword>
<sequence>MFCYEPFTTAHLLKLKRFQIMEMELDEKDQIVEETEVVDDISMTNLEGPPSETPQLSLNAMTGMSGYQTMTVTRMHDKKLLQILLDSGSTHNLDLEVAKKLGCKFEKITP</sequence>
<protein>
    <submittedName>
        <fullName evidence="1">Uncharacterized protein</fullName>
    </submittedName>
</protein>
<evidence type="ECO:0000313" key="2">
    <source>
        <dbReference type="Proteomes" id="UP000447434"/>
    </source>
</evidence>
<dbReference type="Proteomes" id="UP000447434">
    <property type="component" value="Chromosome 25"/>
</dbReference>
<reference evidence="2" key="1">
    <citation type="journal article" date="2020" name="Nat. Commun.">
        <title>Genome sequence of the cluster root forming white lupin.</title>
        <authorList>
            <person name="Hufnagel B."/>
            <person name="Marques A."/>
            <person name="Soriano A."/>
            <person name="Marques L."/>
            <person name="Divol F."/>
            <person name="Doumas P."/>
            <person name="Sallet E."/>
            <person name="Mancinotti D."/>
            <person name="Carrere S."/>
            <person name="Marande W."/>
            <person name="Arribat S."/>
            <person name="Keller J."/>
            <person name="Huneau C."/>
            <person name="Blein T."/>
            <person name="Aime D."/>
            <person name="Laguerre M."/>
            <person name="Taylor J."/>
            <person name="Schubert V."/>
            <person name="Nelson M."/>
            <person name="Geu-Flores F."/>
            <person name="Crespi M."/>
            <person name="Gallardo-Guerrero K."/>
            <person name="Delaux P.-M."/>
            <person name="Salse J."/>
            <person name="Berges H."/>
            <person name="Guyot R."/>
            <person name="Gouzy J."/>
            <person name="Peret B."/>
        </authorList>
    </citation>
    <scope>NUCLEOTIDE SEQUENCE [LARGE SCALE GENOMIC DNA]</scope>
    <source>
        <strain evidence="2">cv. Amiga</strain>
    </source>
</reference>
<comment type="caution">
    <text evidence="1">The sequence shown here is derived from an EMBL/GenBank/DDBJ whole genome shotgun (WGS) entry which is preliminary data.</text>
</comment>
<gene>
    <name evidence="1" type="ORF">Lalb_Chr25g0282211</name>
</gene>
<name>A0A6A4N3R2_LUPAL</name>
<dbReference type="OrthoDB" id="1934862at2759"/>
<proteinExistence type="predicted"/>
<evidence type="ECO:0000313" key="1">
    <source>
        <dbReference type="EMBL" id="KAE9584800.1"/>
    </source>
</evidence>
<dbReference type="AlphaFoldDB" id="A0A6A4N3R2"/>
<dbReference type="EMBL" id="WOCE01000025">
    <property type="protein sequence ID" value="KAE9584800.1"/>
    <property type="molecule type" value="Genomic_DNA"/>
</dbReference>